<gene>
    <name evidence="1" type="ORF">GCM10023321_26250</name>
</gene>
<keyword evidence="2" id="KW-1185">Reference proteome</keyword>
<comment type="caution">
    <text evidence="1">The sequence shown here is derived from an EMBL/GenBank/DDBJ whole genome shotgun (WGS) entry which is preliminary data.</text>
</comment>
<organism evidence="1 2">
    <name type="scientific">Pseudonocardia eucalypti</name>
    <dbReference type="NCBI Taxonomy" id="648755"/>
    <lineage>
        <taxon>Bacteria</taxon>
        <taxon>Bacillati</taxon>
        <taxon>Actinomycetota</taxon>
        <taxon>Actinomycetes</taxon>
        <taxon>Pseudonocardiales</taxon>
        <taxon>Pseudonocardiaceae</taxon>
        <taxon>Pseudonocardia</taxon>
    </lineage>
</organism>
<accession>A0ABP9PYN6</accession>
<proteinExistence type="predicted"/>
<protein>
    <submittedName>
        <fullName evidence="1">Uncharacterized protein</fullName>
    </submittedName>
</protein>
<dbReference type="EMBL" id="BAABJP010000008">
    <property type="protein sequence ID" value="GAA5154438.1"/>
    <property type="molecule type" value="Genomic_DNA"/>
</dbReference>
<reference evidence="2" key="1">
    <citation type="journal article" date="2019" name="Int. J. Syst. Evol. Microbiol.">
        <title>The Global Catalogue of Microorganisms (GCM) 10K type strain sequencing project: providing services to taxonomists for standard genome sequencing and annotation.</title>
        <authorList>
            <consortium name="The Broad Institute Genomics Platform"/>
            <consortium name="The Broad Institute Genome Sequencing Center for Infectious Disease"/>
            <person name="Wu L."/>
            <person name="Ma J."/>
        </authorList>
    </citation>
    <scope>NUCLEOTIDE SEQUENCE [LARGE SCALE GENOMIC DNA]</scope>
    <source>
        <strain evidence="2">JCM 18303</strain>
    </source>
</reference>
<dbReference type="RefSeq" id="WP_185061584.1">
    <property type="nucleotide sequence ID" value="NZ_BAABJP010000008.1"/>
</dbReference>
<dbReference type="Proteomes" id="UP001428817">
    <property type="component" value="Unassembled WGS sequence"/>
</dbReference>
<evidence type="ECO:0000313" key="1">
    <source>
        <dbReference type="EMBL" id="GAA5154438.1"/>
    </source>
</evidence>
<name>A0ABP9PYN6_9PSEU</name>
<evidence type="ECO:0000313" key="2">
    <source>
        <dbReference type="Proteomes" id="UP001428817"/>
    </source>
</evidence>
<sequence length="74" mass="8431">MPKFKILRIYEVPGKDQTEASDRMMAALELGVERDYHMSDYIKPADDKLAKSQRVSLKPPKGWGALILDQLLGR</sequence>